<accession>A0ABT0P679</accession>
<name>A0ABT0P679_9ACTN</name>
<comment type="caution">
    <text evidence="2">The sequence shown here is derived from an EMBL/GenBank/DDBJ whole genome shotgun (WGS) entry which is preliminary data.</text>
</comment>
<reference evidence="2 3" key="1">
    <citation type="submission" date="2022-05" db="EMBL/GenBank/DDBJ databases">
        <title>Genome Resource of Streptomyces lavenduligriseus GA1-1, a Strain with Broad-Spectrum Antifungal Activity against Phytopathogenic Fungi.</title>
        <authorList>
            <person name="Qi D."/>
        </authorList>
    </citation>
    <scope>NUCLEOTIDE SEQUENCE [LARGE SCALE GENOMIC DNA]</scope>
    <source>
        <strain evidence="2 3">GA1-1</strain>
    </source>
</reference>
<evidence type="ECO:0000256" key="1">
    <source>
        <dbReference type="SAM" id="MobiDB-lite"/>
    </source>
</evidence>
<sequence>MYRARIKDSGREVFAVQIGDQPTWYTAKHPLICSTCSAGVHGKGTYVKRNGSSYRAHFALNPRAAHEATCPFNPVEFITSIAQGAQDLAHVEDGVLKLTLPSDVEDLASPQQTAPEGPPHAVTGQQIDTVAPPLPPLL</sequence>
<feature type="region of interest" description="Disordered" evidence="1">
    <location>
        <begin position="104"/>
        <end position="138"/>
    </location>
</feature>
<organism evidence="2 3">
    <name type="scientific">Streptomyces lavenduligriseus</name>
    <dbReference type="NCBI Taxonomy" id="67315"/>
    <lineage>
        <taxon>Bacteria</taxon>
        <taxon>Bacillati</taxon>
        <taxon>Actinomycetota</taxon>
        <taxon>Actinomycetes</taxon>
        <taxon>Kitasatosporales</taxon>
        <taxon>Streptomycetaceae</taxon>
        <taxon>Streptomyces</taxon>
    </lineage>
</organism>
<dbReference type="EMBL" id="JAMCCK010000229">
    <property type="protein sequence ID" value="MCL3999245.1"/>
    <property type="molecule type" value="Genomic_DNA"/>
</dbReference>
<dbReference type="Proteomes" id="UP001202052">
    <property type="component" value="Unassembled WGS sequence"/>
</dbReference>
<protein>
    <submittedName>
        <fullName evidence="2">Uncharacterized protein</fullName>
    </submittedName>
</protein>
<feature type="non-terminal residue" evidence="2">
    <location>
        <position position="138"/>
    </location>
</feature>
<dbReference type="RefSeq" id="WP_249493741.1">
    <property type="nucleotide sequence ID" value="NZ_JAMCCK010000229.1"/>
</dbReference>
<evidence type="ECO:0000313" key="2">
    <source>
        <dbReference type="EMBL" id="MCL3999245.1"/>
    </source>
</evidence>
<keyword evidence="3" id="KW-1185">Reference proteome</keyword>
<gene>
    <name evidence="2" type="ORF">M4438_38165</name>
</gene>
<proteinExistence type="predicted"/>
<evidence type="ECO:0000313" key="3">
    <source>
        <dbReference type="Proteomes" id="UP001202052"/>
    </source>
</evidence>